<comment type="similarity">
    <text evidence="1">Belongs to the bacterial sugar transferase family.</text>
</comment>
<keyword evidence="4" id="KW-0808">Transferase</keyword>
<dbReference type="HOGENOM" id="CLU_024920_0_0_4"/>
<dbReference type="InterPro" id="IPR003362">
    <property type="entry name" value="Bact_transf"/>
</dbReference>
<evidence type="ECO:0000313" key="5">
    <source>
        <dbReference type="Proteomes" id="UP000018733"/>
    </source>
</evidence>
<keyword evidence="2" id="KW-1133">Transmembrane helix</keyword>
<dbReference type="eggNOG" id="COG2148">
    <property type="taxonomic scope" value="Bacteria"/>
</dbReference>
<dbReference type="PANTHER" id="PTHR30576:SF0">
    <property type="entry name" value="UNDECAPRENYL-PHOSPHATE N-ACETYLGALACTOSAMINYL 1-PHOSPHATE TRANSFERASE-RELATED"/>
    <property type="match status" value="1"/>
</dbReference>
<feature type="transmembrane region" description="Helical" evidence="2">
    <location>
        <begin position="42"/>
        <end position="62"/>
    </location>
</feature>
<sequence length="354" mass="40386">MFRLLTRYPGGRNAALVAPQVLAIYLTLSLIVLLFRLDVSRYLLFASGLVALFWLHIEFMALQHLKKIKLAVINMGRAAELANIGFINTRILKAPDLEEIRYDGVVADFDAIDGTWERFLTRCVLKGIAVYNAKHLLESLTGRVSIRKMSENDIGSLLPSRNYERLKFLFDMIIVVLTLPIVLIICAITALCIRLEGPGPILYSQTRIGRGNRPFTLYKFRSMACSKDDAEAFARQDDSRITRVGRVIRMLRIDELPQYINVIRGEMSLIGPRPEQPSFVEEFDELIPFYSYRHVLKPGITGWAQVRSGYASDLDETQIKIEHDFYYIKNASFALDIYIIFLTVKTVFTGYGAR</sequence>
<dbReference type="PATRIC" id="fig|1424334.3.peg.2161"/>
<evidence type="ECO:0000256" key="2">
    <source>
        <dbReference type="SAM" id="Phobius"/>
    </source>
</evidence>
<keyword evidence="5" id="KW-1185">Reference proteome</keyword>
<evidence type="ECO:0000313" key="4">
    <source>
        <dbReference type="EMBL" id="ETF03267.1"/>
    </source>
</evidence>
<keyword evidence="2" id="KW-0472">Membrane</keyword>
<dbReference type="PANTHER" id="PTHR30576">
    <property type="entry name" value="COLANIC BIOSYNTHESIS UDP-GLUCOSE LIPID CARRIER TRANSFERASE"/>
    <property type="match status" value="1"/>
</dbReference>
<dbReference type="STRING" id="1424334.W822_10740"/>
<feature type="transmembrane region" description="Helical" evidence="2">
    <location>
        <begin position="168"/>
        <end position="191"/>
    </location>
</feature>
<dbReference type="EMBL" id="AYXT01000009">
    <property type="protein sequence ID" value="ETF03267.1"/>
    <property type="molecule type" value="Genomic_DNA"/>
</dbReference>
<dbReference type="GO" id="GO:0016780">
    <property type="term" value="F:phosphotransferase activity, for other substituted phosphate groups"/>
    <property type="evidence" value="ECO:0007669"/>
    <property type="project" value="TreeGrafter"/>
</dbReference>
<proteinExistence type="inferred from homology"/>
<keyword evidence="2" id="KW-0812">Transmembrane</keyword>
<reference evidence="4 5" key="1">
    <citation type="journal article" date="2014" name="Genome Announc.">
        <title>Draft Genome Sequence of Advenella kashmirensis Strain W13003, a Polycyclic Aromatic Hydrocarbon-Degrading Bacterium.</title>
        <authorList>
            <person name="Wang X."/>
            <person name="Jin D."/>
            <person name="Zhou L."/>
            <person name="Wu L."/>
            <person name="An W."/>
            <person name="Zhao L."/>
        </authorList>
    </citation>
    <scope>NUCLEOTIDE SEQUENCE [LARGE SCALE GENOMIC DNA]</scope>
    <source>
        <strain evidence="4 5">W13003</strain>
    </source>
</reference>
<dbReference type="AlphaFoldDB" id="V8QUF2"/>
<evidence type="ECO:0000259" key="3">
    <source>
        <dbReference type="Pfam" id="PF02397"/>
    </source>
</evidence>
<evidence type="ECO:0000256" key="1">
    <source>
        <dbReference type="ARBA" id="ARBA00006464"/>
    </source>
</evidence>
<dbReference type="Pfam" id="PF02397">
    <property type="entry name" value="Bac_transf"/>
    <property type="match status" value="1"/>
</dbReference>
<comment type="caution">
    <text evidence="4">The sequence shown here is derived from an EMBL/GenBank/DDBJ whole genome shotgun (WGS) entry which is preliminary data.</text>
</comment>
<feature type="transmembrane region" description="Helical" evidence="2">
    <location>
        <begin position="12"/>
        <end position="36"/>
    </location>
</feature>
<accession>V8QUF2</accession>
<protein>
    <submittedName>
        <fullName evidence="4">Glycosyl transferase</fullName>
    </submittedName>
</protein>
<gene>
    <name evidence="4" type="ORF">W822_10740</name>
</gene>
<dbReference type="Proteomes" id="UP000018733">
    <property type="component" value="Unassembled WGS sequence"/>
</dbReference>
<feature type="domain" description="Bacterial sugar transferase" evidence="3">
    <location>
        <begin position="167"/>
        <end position="348"/>
    </location>
</feature>
<name>V8QUF2_9BURK</name>
<organism evidence="4 5">
    <name type="scientific">Advenella kashmirensis W13003</name>
    <dbReference type="NCBI Taxonomy" id="1424334"/>
    <lineage>
        <taxon>Bacteria</taxon>
        <taxon>Pseudomonadati</taxon>
        <taxon>Pseudomonadota</taxon>
        <taxon>Betaproteobacteria</taxon>
        <taxon>Burkholderiales</taxon>
        <taxon>Alcaligenaceae</taxon>
    </lineage>
</organism>